<gene>
    <name evidence="15" type="primary">exbD</name>
    <name evidence="15" type="ORF">H7F51_13235</name>
</gene>
<keyword evidence="11 14" id="KW-1133">Transmembrane helix</keyword>
<keyword evidence="16" id="KW-1185">Reference proteome</keyword>
<dbReference type="PANTHER" id="PTHR30558">
    <property type="entry name" value="EXBD MEMBRANE COMPONENT OF PMF-DRIVEN MACROMOLECULE IMPORT SYSTEM"/>
    <property type="match status" value="1"/>
</dbReference>
<protein>
    <recommendedName>
        <fullName evidence="5">Biopolymer transport protein ExbD</fullName>
    </recommendedName>
</protein>
<dbReference type="Gene3D" id="3.30.420.270">
    <property type="match status" value="1"/>
</dbReference>
<evidence type="ECO:0000256" key="13">
    <source>
        <dbReference type="RuleBase" id="RU003879"/>
    </source>
</evidence>
<sequence>MAIRLSDSADDLPVNHEINVTPFIDVMLVLLIIFMVAAPLATVDVKVDLPVSTARPAAKPDKPVFLSIKADGQMLVGENAVPEGGIGAAIAAATGGDREQRVFLRADKAVTYDTIMAAMNQLRGAGYLKVALVGQDGSAGA</sequence>
<keyword evidence="7" id="KW-1003">Cell membrane</keyword>
<feature type="transmembrane region" description="Helical" evidence="14">
    <location>
        <begin position="20"/>
        <end position="41"/>
    </location>
</feature>
<dbReference type="InterPro" id="IPR003400">
    <property type="entry name" value="ExbD"/>
</dbReference>
<evidence type="ECO:0000256" key="3">
    <source>
        <dbReference type="ARBA" id="ARBA00005811"/>
    </source>
</evidence>
<evidence type="ECO:0000256" key="1">
    <source>
        <dbReference type="ARBA" id="ARBA00003540"/>
    </source>
</evidence>
<dbReference type="RefSeq" id="WP_185664790.1">
    <property type="nucleotide sequence ID" value="NZ_JACLAW010000010.1"/>
</dbReference>
<proteinExistence type="inferred from homology"/>
<evidence type="ECO:0000256" key="12">
    <source>
        <dbReference type="ARBA" id="ARBA00023136"/>
    </source>
</evidence>
<evidence type="ECO:0000256" key="8">
    <source>
        <dbReference type="ARBA" id="ARBA00022519"/>
    </source>
</evidence>
<dbReference type="GO" id="GO:0005886">
    <property type="term" value="C:plasma membrane"/>
    <property type="evidence" value="ECO:0007669"/>
    <property type="project" value="UniProtKB-SubCell"/>
</dbReference>
<evidence type="ECO:0000256" key="14">
    <source>
        <dbReference type="SAM" id="Phobius"/>
    </source>
</evidence>
<evidence type="ECO:0000256" key="2">
    <source>
        <dbReference type="ARBA" id="ARBA00004249"/>
    </source>
</evidence>
<dbReference type="GO" id="GO:0022857">
    <property type="term" value="F:transmembrane transporter activity"/>
    <property type="evidence" value="ECO:0007669"/>
    <property type="project" value="InterPro"/>
</dbReference>
<evidence type="ECO:0000256" key="4">
    <source>
        <dbReference type="ARBA" id="ARBA00011471"/>
    </source>
</evidence>
<comment type="similarity">
    <text evidence="3 13">Belongs to the ExbD/TolR family.</text>
</comment>
<evidence type="ECO:0000313" key="16">
    <source>
        <dbReference type="Proteomes" id="UP000566813"/>
    </source>
</evidence>
<accession>A0A7X1FT46</accession>
<dbReference type="InterPro" id="IPR014170">
    <property type="entry name" value="TonB_ExbD_1"/>
</dbReference>
<dbReference type="Pfam" id="PF02472">
    <property type="entry name" value="ExbD"/>
    <property type="match status" value="1"/>
</dbReference>
<keyword evidence="9 13" id="KW-0812">Transmembrane</keyword>
<keyword evidence="10 13" id="KW-0653">Protein transport</keyword>
<keyword evidence="12 14" id="KW-0472">Membrane</keyword>
<keyword evidence="8" id="KW-0997">Cell inner membrane</keyword>
<evidence type="ECO:0000256" key="6">
    <source>
        <dbReference type="ARBA" id="ARBA00022448"/>
    </source>
</evidence>
<dbReference type="AlphaFoldDB" id="A0A7X1FT46"/>
<evidence type="ECO:0000256" key="7">
    <source>
        <dbReference type="ARBA" id="ARBA00022475"/>
    </source>
</evidence>
<keyword evidence="6 13" id="KW-0813">Transport</keyword>
<evidence type="ECO:0000256" key="11">
    <source>
        <dbReference type="ARBA" id="ARBA00022989"/>
    </source>
</evidence>
<evidence type="ECO:0000256" key="5">
    <source>
        <dbReference type="ARBA" id="ARBA00022090"/>
    </source>
</evidence>
<comment type="caution">
    <text evidence="15">The sequence shown here is derived from an EMBL/GenBank/DDBJ whole genome shotgun (WGS) entry which is preliminary data.</text>
</comment>
<dbReference type="Proteomes" id="UP000566813">
    <property type="component" value="Unassembled WGS sequence"/>
</dbReference>
<reference evidence="15 16" key="1">
    <citation type="submission" date="2020-08" db="EMBL/GenBank/DDBJ databases">
        <title>The genome sequence of type strain Novosphingobium flavum NBRC 111647.</title>
        <authorList>
            <person name="Liu Y."/>
        </authorList>
    </citation>
    <scope>NUCLEOTIDE SEQUENCE [LARGE SCALE GENOMIC DNA]</scope>
    <source>
        <strain evidence="15 16">NBRC 111647</strain>
    </source>
</reference>
<evidence type="ECO:0000313" key="15">
    <source>
        <dbReference type="EMBL" id="MBC2666485.1"/>
    </source>
</evidence>
<comment type="function">
    <text evidence="1">Involved in the TonB-dependent energy-dependent transport of various receptor-bound substrates.</text>
</comment>
<evidence type="ECO:0000256" key="10">
    <source>
        <dbReference type="ARBA" id="ARBA00022927"/>
    </source>
</evidence>
<dbReference type="GO" id="GO:0015031">
    <property type="term" value="P:protein transport"/>
    <property type="evidence" value="ECO:0007669"/>
    <property type="project" value="UniProtKB-KW"/>
</dbReference>
<comment type="subcellular location">
    <subcellularLocation>
        <location evidence="2">Cell inner membrane</location>
        <topology evidence="2">Single-pass type II membrane protein</topology>
    </subcellularLocation>
    <subcellularLocation>
        <location evidence="13">Cell membrane</location>
        <topology evidence="13">Single-pass type II membrane protein</topology>
    </subcellularLocation>
</comment>
<dbReference type="NCBIfam" id="TIGR02803">
    <property type="entry name" value="ExbD_1"/>
    <property type="match status" value="1"/>
</dbReference>
<dbReference type="PANTHER" id="PTHR30558:SF9">
    <property type="entry name" value="BIOPOLYMER TRANSPORT PROTEIN EXBD"/>
    <property type="match status" value="1"/>
</dbReference>
<evidence type="ECO:0000256" key="9">
    <source>
        <dbReference type="ARBA" id="ARBA00022692"/>
    </source>
</evidence>
<name>A0A7X1FT46_9SPHN</name>
<dbReference type="EMBL" id="JACLAW010000010">
    <property type="protein sequence ID" value="MBC2666485.1"/>
    <property type="molecule type" value="Genomic_DNA"/>
</dbReference>
<comment type="subunit">
    <text evidence="4">The accessory proteins ExbB and ExbD seem to form a complex with TonB.</text>
</comment>
<organism evidence="15 16">
    <name type="scientific">Novosphingobium flavum</name>
    <dbReference type="NCBI Taxonomy" id="1778672"/>
    <lineage>
        <taxon>Bacteria</taxon>
        <taxon>Pseudomonadati</taxon>
        <taxon>Pseudomonadota</taxon>
        <taxon>Alphaproteobacteria</taxon>
        <taxon>Sphingomonadales</taxon>
        <taxon>Sphingomonadaceae</taxon>
        <taxon>Novosphingobium</taxon>
    </lineage>
</organism>